<dbReference type="AlphaFoldDB" id="A0A6C0AZ09"/>
<reference evidence="2" key="1">
    <citation type="journal article" date="2020" name="Nature">
        <title>Giant virus diversity and host interactions through global metagenomics.</title>
        <authorList>
            <person name="Schulz F."/>
            <person name="Roux S."/>
            <person name="Paez-Espino D."/>
            <person name="Jungbluth S."/>
            <person name="Walsh D.A."/>
            <person name="Denef V.J."/>
            <person name="McMahon K.D."/>
            <person name="Konstantinidis K.T."/>
            <person name="Eloe-Fadrosh E.A."/>
            <person name="Kyrpides N.C."/>
            <person name="Woyke T."/>
        </authorList>
    </citation>
    <scope>NUCLEOTIDE SEQUENCE</scope>
    <source>
        <strain evidence="2">GVMAG-S-ERX556022-25</strain>
    </source>
</reference>
<sequence length="239" mass="27611">MISFSKEYSFDEFSNLLTNYPRIIMARETDNPYIMSYYTQNDTIISIINNVNPNIPSPHRFYKLQYLDILDDGPHKIISLLPEGSQTNITLWPNNNPGIRFKIIQFDGQKRFWSLAKKIIPVIRFAGPSAQIRAAERTYTPGNAGAKSAEERFNIARDIESAYNTNQDLRDKVVAAQTLQKLNLNSNRNRGRSPNRSGTRNRSVTRSRSQDRGGKKSKKKIHKKTVRKGLFKTRKYKKR</sequence>
<name>A0A6C0AZ09_9ZZZZ</name>
<evidence type="ECO:0000313" key="2">
    <source>
        <dbReference type="EMBL" id="QHS84766.1"/>
    </source>
</evidence>
<proteinExistence type="predicted"/>
<evidence type="ECO:0000256" key="1">
    <source>
        <dbReference type="SAM" id="MobiDB-lite"/>
    </source>
</evidence>
<feature type="compositionally biased region" description="Low complexity" evidence="1">
    <location>
        <begin position="182"/>
        <end position="202"/>
    </location>
</feature>
<organism evidence="2">
    <name type="scientific">viral metagenome</name>
    <dbReference type="NCBI Taxonomy" id="1070528"/>
    <lineage>
        <taxon>unclassified sequences</taxon>
        <taxon>metagenomes</taxon>
        <taxon>organismal metagenomes</taxon>
    </lineage>
</organism>
<protein>
    <submittedName>
        <fullName evidence="2">Uncharacterized protein</fullName>
    </submittedName>
</protein>
<dbReference type="EMBL" id="MN738812">
    <property type="protein sequence ID" value="QHS84766.1"/>
    <property type="molecule type" value="Genomic_DNA"/>
</dbReference>
<feature type="region of interest" description="Disordered" evidence="1">
    <location>
        <begin position="182"/>
        <end position="239"/>
    </location>
</feature>
<feature type="compositionally biased region" description="Basic residues" evidence="1">
    <location>
        <begin position="215"/>
        <end position="239"/>
    </location>
</feature>
<accession>A0A6C0AZ09</accession>